<dbReference type="PANTHER" id="PTHR30529:SF1">
    <property type="entry name" value="CYTOCHROME B561 HOMOLOG 2"/>
    <property type="match status" value="1"/>
</dbReference>
<gene>
    <name evidence="15" type="ordered locus">TERTU_2439</name>
</gene>
<dbReference type="Gene3D" id="1.20.950.20">
    <property type="entry name" value="Transmembrane di-heme cytochromes, Chain C"/>
    <property type="match status" value="2"/>
</dbReference>
<dbReference type="RefSeq" id="WP_015818800.1">
    <property type="nucleotide sequence ID" value="NC_012997.1"/>
</dbReference>
<dbReference type="KEGG" id="ttu:TERTU_2439"/>
<evidence type="ECO:0000256" key="13">
    <source>
        <dbReference type="SAM" id="Phobius"/>
    </source>
</evidence>
<accession>C5BL04</accession>
<keyword evidence="10" id="KW-0408">Iron</keyword>
<comment type="similarity">
    <text evidence="12">Belongs to the cytochrome b561 family.</text>
</comment>
<dbReference type="InterPro" id="IPR016174">
    <property type="entry name" value="Di-haem_cyt_TM"/>
</dbReference>
<dbReference type="GO" id="GO:0046872">
    <property type="term" value="F:metal ion binding"/>
    <property type="evidence" value="ECO:0007669"/>
    <property type="project" value="UniProtKB-KW"/>
</dbReference>
<evidence type="ECO:0000256" key="12">
    <source>
        <dbReference type="ARBA" id="ARBA00037975"/>
    </source>
</evidence>
<dbReference type="SUPFAM" id="SSF81342">
    <property type="entry name" value="Transmembrane di-heme cytochromes"/>
    <property type="match status" value="1"/>
</dbReference>
<evidence type="ECO:0000256" key="6">
    <source>
        <dbReference type="ARBA" id="ARBA00022692"/>
    </source>
</evidence>
<evidence type="ECO:0000256" key="4">
    <source>
        <dbReference type="ARBA" id="ARBA00022475"/>
    </source>
</evidence>
<dbReference type="InterPro" id="IPR011577">
    <property type="entry name" value="Cyt_b561_bac/Ni-Hgenase"/>
</dbReference>
<feature type="transmembrane region" description="Helical" evidence="13">
    <location>
        <begin position="85"/>
        <end position="107"/>
    </location>
</feature>
<keyword evidence="7" id="KW-0479">Metal-binding</keyword>
<evidence type="ECO:0000256" key="9">
    <source>
        <dbReference type="ARBA" id="ARBA00022989"/>
    </source>
</evidence>
<dbReference type="STRING" id="377629.TERTU_2439"/>
<evidence type="ECO:0000256" key="1">
    <source>
        <dbReference type="ARBA" id="ARBA00001970"/>
    </source>
</evidence>
<keyword evidence="9 13" id="KW-1133">Transmembrane helix</keyword>
<evidence type="ECO:0000256" key="5">
    <source>
        <dbReference type="ARBA" id="ARBA00022617"/>
    </source>
</evidence>
<dbReference type="GO" id="GO:0009055">
    <property type="term" value="F:electron transfer activity"/>
    <property type="evidence" value="ECO:0007669"/>
    <property type="project" value="InterPro"/>
</dbReference>
<feature type="transmembrane region" description="Helical" evidence="13">
    <location>
        <begin position="46"/>
        <end position="65"/>
    </location>
</feature>
<protein>
    <submittedName>
        <fullName evidence="15">Nickel-dependent hydrogenases b-type cytochrome subunit</fullName>
    </submittedName>
</protein>
<feature type="transmembrane region" description="Helical" evidence="13">
    <location>
        <begin position="143"/>
        <end position="164"/>
    </location>
</feature>
<name>C5BL04_TERTT</name>
<comment type="cofactor">
    <cofactor evidence="1">
        <name>heme b</name>
        <dbReference type="ChEBI" id="CHEBI:60344"/>
    </cofactor>
</comment>
<dbReference type="HOGENOM" id="CLU_095321_4_1_6"/>
<dbReference type="GO" id="GO:0022904">
    <property type="term" value="P:respiratory electron transport chain"/>
    <property type="evidence" value="ECO:0007669"/>
    <property type="project" value="InterPro"/>
</dbReference>
<evidence type="ECO:0000256" key="11">
    <source>
        <dbReference type="ARBA" id="ARBA00023136"/>
    </source>
</evidence>
<dbReference type="InterPro" id="IPR052168">
    <property type="entry name" value="Cytochrome_b561_oxidase"/>
</dbReference>
<evidence type="ECO:0000256" key="8">
    <source>
        <dbReference type="ARBA" id="ARBA00022982"/>
    </source>
</evidence>
<evidence type="ECO:0000313" key="15">
    <source>
        <dbReference type="EMBL" id="ACR12688.1"/>
    </source>
</evidence>
<keyword evidence="3" id="KW-0813">Transport</keyword>
<evidence type="ECO:0000313" key="16">
    <source>
        <dbReference type="Proteomes" id="UP000009080"/>
    </source>
</evidence>
<dbReference type="eggNOG" id="COG3038">
    <property type="taxonomic scope" value="Bacteria"/>
</dbReference>
<dbReference type="AlphaFoldDB" id="C5BL04"/>
<dbReference type="EMBL" id="CP001614">
    <property type="protein sequence ID" value="ACR12688.1"/>
    <property type="molecule type" value="Genomic_DNA"/>
</dbReference>
<evidence type="ECO:0000259" key="14">
    <source>
        <dbReference type="Pfam" id="PF01292"/>
    </source>
</evidence>
<evidence type="ECO:0000256" key="10">
    <source>
        <dbReference type="ARBA" id="ARBA00023004"/>
    </source>
</evidence>
<keyword evidence="8" id="KW-0249">Electron transport</keyword>
<dbReference type="GO" id="GO:0005886">
    <property type="term" value="C:plasma membrane"/>
    <property type="evidence" value="ECO:0007669"/>
    <property type="project" value="UniProtKB-SubCell"/>
</dbReference>
<sequence>MTETSYNAAQRVFHWLSALTVIGLFVLGVWMTGLSYYDPLYRTAPLWHKTIGVALIVLTLVRLGWRFATGVPRALPTHKPWEIGIAHLVHWFLYAAILSMFFSGYLITTAKGQSLDLLGGISIPAMITGVDGLEDIAEEVHELTAYSIIGVAVLHALAAIKHHVIDKDRTLRRMIGR</sequence>
<evidence type="ECO:0000256" key="3">
    <source>
        <dbReference type="ARBA" id="ARBA00022448"/>
    </source>
</evidence>
<evidence type="ECO:0000256" key="2">
    <source>
        <dbReference type="ARBA" id="ARBA00004651"/>
    </source>
</evidence>
<feature type="transmembrane region" description="Helical" evidence="13">
    <location>
        <begin position="12"/>
        <end position="34"/>
    </location>
</feature>
<dbReference type="Proteomes" id="UP000009080">
    <property type="component" value="Chromosome"/>
</dbReference>
<keyword evidence="11 13" id="KW-0472">Membrane</keyword>
<dbReference type="Pfam" id="PF01292">
    <property type="entry name" value="Ni_hydr_CYTB"/>
    <property type="match status" value="1"/>
</dbReference>
<keyword evidence="4" id="KW-1003">Cell membrane</keyword>
<proteinExistence type="inferred from homology"/>
<keyword evidence="16" id="KW-1185">Reference proteome</keyword>
<reference evidence="15 16" key="1">
    <citation type="journal article" date="2009" name="PLoS ONE">
        <title>The complete genome of Teredinibacter turnerae T7901: an intracellular endosymbiont of marine wood-boring bivalves (shipworms).</title>
        <authorList>
            <person name="Yang J.C."/>
            <person name="Madupu R."/>
            <person name="Durkin A.S."/>
            <person name="Ekborg N.A."/>
            <person name="Pedamallu C.S."/>
            <person name="Hostetler J.B."/>
            <person name="Radune D."/>
            <person name="Toms B.S."/>
            <person name="Henrissat B."/>
            <person name="Coutinho P.M."/>
            <person name="Schwarz S."/>
            <person name="Field L."/>
            <person name="Trindade-Silva A.E."/>
            <person name="Soares C.A.G."/>
            <person name="Elshahawi S."/>
            <person name="Hanora A."/>
            <person name="Schmidt E.W."/>
            <person name="Haygood M.G."/>
            <person name="Posfai J."/>
            <person name="Benner J."/>
            <person name="Madinger C."/>
            <person name="Nove J."/>
            <person name="Anton B."/>
            <person name="Chaudhary K."/>
            <person name="Foster J."/>
            <person name="Holman A."/>
            <person name="Kumar S."/>
            <person name="Lessard P.A."/>
            <person name="Luyten Y.A."/>
            <person name="Slatko B."/>
            <person name="Wood N."/>
            <person name="Wu B."/>
            <person name="Teplitski M."/>
            <person name="Mougous J.D."/>
            <person name="Ward N."/>
            <person name="Eisen J.A."/>
            <person name="Badger J.H."/>
            <person name="Distel D.L."/>
        </authorList>
    </citation>
    <scope>NUCLEOTIDE SEQUENCE [LARGE SCALE GENOMIC DNA]</scope>
    <source>
        <strain evidence="16">ATCC 39867 / T7901</strain>
    </source>
</reference>
<dbReference type="GO" id="GO:0020037">
    <property type="term" value="F:heme binding"/>
    <property type="evidence" value="ECO:0007669"/>
    <property type="project" value="TreeGrafter"/>
</dbReference>
<evidence type="ECO:0000256" key="7">
    <source>
        <dbReference type="ARBA" id="ARBA00022723"/>
    </source>
</evidence>
<dbReference type="PANTHER" id="PTHR30529">
    <property type="entry name" value="CYTOCHROME B561"/>
    <property type="match status" value="1"/>
</dbReference>
<dbReference type="OrthoDB" id="9793784at2"/>
<organism evidence="15 16">
    <name type="scientific">Teredinibacter turnerae (strain ATCC 39867 / T7901)</name>
    <dbReference type="NCBI Taxonomy" id="377629"/>
    <lineage>
        <taxon>Bacteria</taxon>
        <taxon>Pseudomonadati</taxon>
        <taxon>Pseudomonadota</taxon>
        <taxon>Gammaproteobacteria</taxon>
        <taxon>Cellvibrionales</taxon>
        <taxon>Cellvibrionaceae</taxon>
        <taxon>Teredinibacter</taxon>
    </lineage>
</organism>
<feature type="domain" description="Cytochrome b561 bacterial/Ni-hydrogenase" evidence="14">
    <location>
        <begin position="6"/>
        <end position="176"/>
    </location>
</feature>
<keyword evidence="5" id="KW-0349">Heme</keyword>
<keyword evidence="6 13" id="KW-0812">Transmembrane</keyword>
<comment type="subcellular location">
    <subcellularLocation>
        <location evidence="2">Cell membrane</location>
        <topology evidence="2">Multi-pass membrane protein</topology>
    </subcellularLocation>
</comment>